<dbReference type="OrthoDB" id="5308060at2759"/>
<protein>
    <recommendedName>
        <fullName evidence="3">DUF1776-domain-containing protein</fullName>
    </recommendedName>
</protein>
<gene>
    <name evidence="1" type="ORF">HG537_0A06820</name>
</gene>
<name>A0A7H9HQ12_9SACH</name>
<reference evidence="1 2" key="1">
    <citation type="submission" date="2020-06" db="EMBL/GenBank/DDBJ databases">
        <title>The yeast mating-type switching endonuclease HO is a domesticated member of an unorthodox homing genetic element family.</title>
        <authorList>
            <person name="Coughlan A.Y."/>
            <person name="Lombardi L."/>
            <person name="Braun-Galleani S."/>
            <person name="Martos A.R."/>
            <person name="Galeote V."/>
            <person name="Bigey F."/>
            <person name="Dequin S."/>
            <person name="Byrne K.P."/>
            <person name="Wolfe K.H."/>
        </authorList>
    </citation>
    <scope>NUCLEOTIDE SEQUENCE [LARGE SCALE GENOMIC DNA]</scope>
    <source>
        <strain evidence="1 2">CBS2947</strain>
    </source>
</reference>
<dbReference type="EMBL" id="CP059267">
    <property type="protein sequence ID" value="QLQ78435.1"/>
    <property type="molecule type" value="Genomic_DNA"/>
</dbReference>
<sequence>MSSSDQDFIDRLFSAGHLVFLKGSQAVNGVVGKVLRKVQEGRNGDLVALGSDSGAIGRWDRVKQVLLLDREQQKRTLLGLGVAIGSVVLLWQARVLWSVPPRLAASQTKCVLAFGDMRDPIVRSQVMDLYRRGFMVFMCSTNAGGFRERQEDDDFLRHIDPHSADDMASFIQFIEKSGDHQCQLASILFMPSLAYYPAGEVSLNRLESELRSNVLVYYSVLVEVVRRISGPKIQVILYNPSLSFNLAVSHQPAELFVSALMTGVHQSLKRHRRLNVYTIHVGALKLGAQPSNYKYLSLHGSNINDELLKPVYNLIMTHNGNFVQRSWLWITTLGSLRCDYYYGKYSRLSKVPIISRFINGGQ</sequence>
<accession>A0A7H9HQ12</accession>
<dbReference type="InterPro" id="IPR013952">
    <property type="entry name" value="DUF1776_fun"/>
</dbReference>
<dbReference type="AlphaFoldDB" id="A0A7H9HQ12"/>
<evidence type="ECO:0000313" key="2">
    <source>
        <dbReference type="Proteomes" id="UP000510647"/>
    </source>
</evidence>
<organism evidence="1 2">
    <name type="scientific">Torulaspora globosa</name>
    <dbReference type="NCBI Taxonomy" id="48254"/>
    <lineage>
        <taxon>Eukaryota</taxon>
        <taxon>Fungi</taxon>
        <taxon>Dikarya</taxon>
        <taxon>Ascomycota</taxon>
        <taxon>Saccharomycotina</taxon>
        <taxon>Saccharomycetes</taxon>
        <taxon>Saccharomycetales</taxon>
        <taxon>Saccharomycetaceae</taxon>
        <taxon>Torulaspora</taxon>
    </lineage>
</organism>
<dbReference type="Proteomes" id="UP000510647">
    <property type="component" value="Chromosome 1"/>
</dbReference>
<keyword evidence="2" id="KW-1185">Reference proteome</keyword>
<evidence type="ECO:0000313" key="1">
    <source>
        <dbReference type="EMBL" id="QLQ78435.1"/>
    </source>
</evidence>
<dbReference type="Pfam" id="PF08643">
    <property type="entry name" value="DUF1776"/>
    <property type="match status" value="1"/>
</dbReference>
<proteinExistence type="predicted"/>
<evidence type="ECO:0008006" key="3">
    <source>
        <dbReference type="Google" id="ProtNLM"/>
    </source>
</evidence>